<dbReference type="AlphaFoldDB" id="A0A375GDV8"/>
<organism evidence="1">
    <name type="scientific">Cupriavidus oxalaticus</name>
    <dbReference type="NCBI Taxonomy" id="96344"/>
    <lineage>
        <taxon>Bacteria</taxon>
        <taxon>Pseudomonadati</taxon>
        <taxon>Pseudomonadota</taxon>
        <taxon>Betaproteobacteria</taxon>
        <taxon>Burkholderiales</taxon>
        <taxon>Burkholderiaceae</taxon>
        <taxon>Cupriavidus</taxon>
    </lineage>
</organism>
<proteinExistence type="predicted"/>
<dbReference type="Proteomes" id="UP000256862">
    <property type="component" value="Plasmid CO2235_mp"/>
</dbReference>
<dbReference type="EMBL" id="OGUS01000132">
    <property type="protein sequence ID" value="SPC17633.1"/>
    <property type="molecule type" value="Genomic_DNA"/>
</dbReference>
<reference evidence="1" key="1">
    <citation type="submission" date="2018-01" db="EMBL/GenBank/DDBJ databases">
        <authorList>
            <person name="Clerissi C."/>
        </authorList>
    </citation>
    <scope>NUCLEOTIDE SEQUENCE</scope>
    <source>
        <strain evidence="1">Cupriavidus oxalaticus LMG 2235</strain>
    </source>
</reference>
<protein>
    <submittedName>
        <fullName evidence="1">Uncharacterized protein</fullName>
    </submittedName>
</protein>
<evidence type="ECO:0000313" key="1">
    <source>
        <dbReference type="EMBL" id="SPC17633.1"/>
    </source>
</evidence>
<accession>A0A375GDV8</accession>
<name>A0A375GDV8_9BURK</name>
<sequence length="75" mass="7907">MRLGCGGIWGDGFWGLAGGAARNPFYPACLLPSPACGRGAGGEGRSINEVLVVKPPHLTEWTVSSPERLPYRPQA</sequence>
<comment type="caution">
    <text evidence="1">The sequence shown here is derived from an EMBL/GenBank/DDBJ whole genome shotgun (WGS) entry which is preliminary data.</text>
</comment>
<gene>
    <name evidence="1" type="ORF">CO2235_MP10035</name>
</gene>